<evidence type="ECO:0000256" key="4">
    <source>
        <dbReference type="ARBA" id="ARBA00004613"/>
    </source>
</evidence>
<feature type="domain" description="Peptidase M28" evidence="23">
    <location>
        <begin position="287"/>
        <end position="501"/>
    </location>
</feature>
<evidence type="ECO:0000256" key="21">
    <source>
        <dbReference type="SAM" id="MobiDB-lite"/>
    </source>
</evidence>
<comment type="subcellular location">
    <subcellularLocation>
        <location evidence="1">Endoplasmic reticulum</location>
    </subcellularLocation>
    <subcellularLocation>
        <location evidence="3">Golgi apparatus</location>
    </subcellularLocation>
    <subcellularLocation>
        <location evidence="2">Lysosome</location>
    </subcellularLocation>
    <subcellularLocation>
        <location evidence="4">Secreted</location>
    </subcellularLocation>
</comment>
<dbReference type="GO" id="GO:0004180">
    <property type="term" value="F:carboxypeptidase activity"/>
    <property type="evidence" value="ECO:0007669"/>
    <property type="project" value="UniProtKB-KW"/>
</dbReference>
<evidence type="ECO:0000256" key="18">
    <source>
        <dbReference type="ARBA" id="ARBA00023228"/>
    </source>
</evidence>
<dbReference type="Gene3D" id="3.50.30.30">
    <property type="match status" value="1"/>
</dbReference>
<evidence type="ECO:0000256" key="9">
    <source>
        <dbReference type="ARBA" id="ARBA00022723"/>
    </source>
</evidence>
<gene>
    <name evidence="24" type="ORF">WYH_01176</name>
</gene>
<dbReference type="SUPFAM" id="SSF53187">
    <property type="entry name" value="Zn-dependent exopeptidases"/>
    <property type="match status" value="1"/>
</dbReference>
<keyword evidence="9" id="KW-0479">Metal-binding</keyword>
<evidence type="ECO:0000256" key="11">
    <source>
        <dbReference type="ARBA" id="ARBA00022801"/>
    </source>
</evidence>
<comment type="subunit">
    <text evidence="19">Homodimer. The monomeric form is inactive while the homodimer is active.</text>
</comment>
<dbReference type="InterPro" id="IPR007484">
    <property type="entry name" value="Peptidase_M28"/>
</dbReference>
<keyword evidence="17" id="KW-0325">Glycoprotein</keyword>
<keyword evidence="8" id="KW-0645">Protease</keyword>
<evidence type="ECO:0000256" key="12">
    <source>
        <dbReference type="ARBA" id="ARBA00022824"/>
    </source>
</evidence>
<dbReference type="PATRIC" id="fig|1267766.3.peg.1184"/>
<evidence type="ECO:0000313" key="25">
    <source>
        <dbReference type="Proteomes" id="UP000034392"/>
    </source>
</evidence>
<evidence type="ECO:0000256" key="5">
    <source>
        <dbReference type="ARBA" id="ARBA00014116"/>
    </source>
</evidence>
<evidence type="ECO:0000256" key="19">
    <source>
        <dbReference type="ARBA" id="ARBA00025833"/>
    </source>
</evidence>
<evidence type="ECO:0000256" key="6">
    <source>
        <dbReference type="ARBA" id="ARBA00022525"/>
    </source>
</evidence>
<dbReference type="Proteomes" id="UP000034392">
    <property type="component" value="Chromosome"/>
</dbReference>
<dbReference type="GO" id="GO:0046872">
    <property type="term" value="F:metal ion binding"/>
    <property type="evidence" value="ECO:0007669"/>
    <property type="project" value="UniProtKB-KW"/>
</dbReference>
<dbReference type="RefSeq" id="WP_046903088.1">
    <property type="nucleotide sequence ID" value="NZ_CP011452.2"/>
</dbReference>
<accession>A0A0F7KSH2</accession>
<evidence type="ECO:0000256" key="22">
    <source>
        <dbReference type="SAM" id="SignalP"/>
    </source>
</evidence>
<evidence type="ECO:0000259" key="23">
    <source>
        <dbReference type="Pfam" id="PF04389"/>
    </source>
</evidence>
<evidence type="ECO:0000256" key="17">
    <source>
        <dbReference type="ARBA" id="ARBA00023180"/>
    </source>
</evidence>
<dbReference type="InterPro" id="IPR039866">
    <property type="entry name" value="CPQ"/>
</dbReference>
<evidence type="ECO:0000256" key="10">
    <source>
        <dbReference type="ARBA" id="ARBA00022729"/>
    </source>
</evidence>
<evidence type="ECO:0000256" key="7">
    <source>
        <dbReference type="ARBA" id="ARBA00022645"/>
    </source>
</evidence>
<dbReference type="GO" id="GO:0005764">
    <property type="term" value="C:lysosome"/>
    <property type="evidence" value="ECO:0007669"/>
    <property type="project" value="UniProtKB-SubCell"/>
</dbReference>
<evidence type="ECO:0000256" key="13">
    <source>
        <dbReference type="ARBA" id="ARBA00022833"/>
    </source>
</evidence>
<keyword evidence="13" id="KW-0862">Zinc</keyword>
<keyword evidence="10 22" id="KW-0732">Signal</keyword>
<dbReference type="KEGG" id="aay:WYH_01176"/>
<keyword evidence="12" id="KW-0256">Endoplasmic reticulum</keyword>
<dbReference type="GO" id="GO:0005576">
    <property type="term" value="C:extracellular region"/>
    <property type="evidence" value="ECO:0007669"/>
    <property type="project" value="UniProtKB-SubCell"/>
</dbReference>
<keyword evidence="14" id="KW-0333">Golgi apparatus</keyword>
<dbReference type="STRING" id="1267766.WYH_01176"/>
<name>A0A0F7KSH2_9SPHN</name>
<keyword evidence="6" id="KW-0964">Secreted</keyword>
<evidence type="ECO:0000256" key="15">
    <source>
        <dbReference type="ARBA" id="ARBA00023049"/>
    </source>
</evidence>
<keyword evidence="18" id="KW-0458">Lysosome</keyword>
<evidence type="ECO:0000256" key="2">
    <source>
        <dbReference type="ARBA" id="ARBA00004371"/>
    </source>
</evidence>
<dbReference type="GO" id="GO:0070573">
    <property type="term" value="F:metallodipeptidase activity"/>
    <property type="evidence" value="ECO:0007669"/>
    <property type="project" value="InterPro"/>
</dbReference>
<dbReference type="PANTHER" id="PTHR12053">
    <property type="entry name" value="PROTEASE FAMILY M28 PLASMA GLUTAMATE CARBOXYPEPTIDASE-RELATED"/>
    <property type="match status" value="1"/>
</dbReference>
<dbReference type="PANTHER" id="PTHR12053:SF3">
    <property type="entry name" value="CARBOXYPEPTIDASE Q"/>
    <property type="match status" value="1"/>
</dbReference>
<keyword evidence="11 24" id="KW-0378">Hydrolase</keyword>
<dbReference type="OrthoDB" id="9769665at2"/>
<evidence type="ECO:0000256" key="20">
    <source>
        <dbReference type="ARBA" id="ARBA00033328"/>
    </source>
</evidence>
<dbReference type="Pfam" id="PF04389">
    <property type="entry name" value="Peptidase_M28"/>
    <property type="match status" value="1"/>
</dbReference>
<dbReference type="EMBL" id="CP011452">
    <property type="protein sequence ID" value="AKH42222.1"/>
    <property type="molecule type" value="Genomic_DNA"/>
</dbReference>
<organism evidence="24 25">
    <name type="scientific">Croceibacterium atlanticum</name>
    <dbReference type="NCBI Taxonomy" id="1267766"/>
    <lineage>
        <taxon>Bacteria</taxon>
        <taxon>Pseudomonadati</taxon>
        <taxon>Pseudomonadota</taxon>
        <taxon>Alphaproteobacteria</taxon>
        <taxon>Sphingomonadales</taxon>
        <taxon>Erythrobacteraceae</taxon>
        <taxon>Croceibacterium</taxon>
    </lineage>
</organism>
<keyword evidence="25" id="KW-1185">Reference proteome</keyword>
<evidence type="ECO:0000256" key="8">
    <source>
        <dbReference type="ARBA" id="ARBA00022670"/>
    </source>
</evidence>
<evidence type="ECO:0000256" key="3">
    <source>
        <dbReference type="ARBA" id="ARBA00004555"/>
    </source>
</evidence>
<proteinExistence type="predicted"/>
<dbReference type="GO" id="GO:0006508">
    <property type="term" value="P:proteolysis"/>
    <property type="evidence" value="ECO:0007669"/>
    <property type="project" value="UniProtKB-KW"/>
</dbReference>
<keyword evidence="15" id="KW-0482">Metalloprotease</keyword>
<feature type="region of interest" description="Disordered" evidence="21">
    <location>
        <begin position="510"/>
        <end position="537"/>
    </location>
</feature>
<sequence length="537" mass="58754">MHRKHIFALAGAALLAVATAPAMAAEPDDIARIIDEGLNHSQVQTTAAELLDGIGARLTNSPNMRKAEEWAIQEFRDLGLSNIRREGFEFGRGWESTYSYANLVAPRPLQLTVAPIAWMPGTNGQPIEAEVFVAPMSKKEHFDAYRGKLSGKIVLVSTPGTGDEPTRPAFTRLDSADIAKRDEIALPIYDPEAADRRSDRVEFALEQAAFLKSEGALAMVKMSYRDGKLLHGSGYTFQDGKSPEIPGFEMAAEDYRRLARLAKTGPAPVISLASDARFVDGDTKAYNIIAEIPGTDPKAGYVMAGAHFDSWALGDGAVDNGAGSLAVMEAARILKTIGAKPKRTIRFVLWAAEEQGLLGSLAYIRQHMVERQGDDGSTSMENYYKWADLWPIEPKPGYYDLKAYFNMDNGSGKLRGIHAEGNVGAEKLLRKWLSPFAGLGAGSVVSGNTGGTDHVFMQQVGLPGFQFIQDPLDYSARLHHTNIDTMDHVRFDDMRQASVVMAGMLLQSANDSETLPREPLPKQPSVTEPFKYEYPED</sequence>
<keyword evidence="7" id="KW-0121">Carboxypeptidase</keyword>
<dbReference type="GO" id="GO:0004177">
    <property type="term" value="F:aminopeptidase activity"/>
    <property type="evidence" value="ECO:0007669"/>
    <property type="project" value="UniProtKB-KW"/>
</dbReference>
<feature type="signal peptide" evidence="22">
    <location>
        <begin position="1"/>
        <end position="24"/>
    </location>
</feature>
<evidence type="ECO:0000313" key="24">
    <source>
        <dbReference type="EMBL" id="AKH42222.1"/>
    </source>
</evidence>
<dbReference type="AlphaFoldDB" id="A0A0F7KSH2"/>
<evidence type="ECO:0000256" key="14">
    <source>
        <dbReference type="ARBA" id="ARBA00023034"/>
    </source>
</evidence>
<evidence type="ECO:0000256" key="16">
    <source>
        <dbReference type="ARBA" id="ARBA00023145"/>
    </source>
</evidence>
<protein>
    <recommendedName>
        <fullName evidence="5">Carboxypeptidase Q</fullName>
    </recommendedName>
    <alternativeName>
        <fullName evidence="20">Plasma glutamate carboxypeptidase</fullName>
    </alternativeName>
</protein>
<feature type="chain" id="PRO_5002518358" description="Carboxypeptidase Q" evidence="22">
    <location>
        <begin position="25"/>
        <end position="537"/>
    </location>
</feature>
<evidence type="ECO:0000256" key="1">
    <source>
        <dbReference type="ARBA" id="ARBA00004240"/>
    </source>
</evidence>
<keyword evidence="16" id="KW-0865">Zymogen</keyword>
<dbReference type="Gene3D" id="3.40.630.10">
    <property type="entry name" value="Zn peptidases"/>
    <property type="match status" value="1"/>
</dbReference>
<keyword evidence="24" id="KW-0031">Aminopeptidase</keyword>
<reference evidence="24" key="1">
    <citation type="submission" date="2015-05" db="EMBL/GenBank/DDBJ databases">
        <title>The complete genome of Altererythrobacter atlanticus strain 26DY36.</title>
        <authorList>
            <person name="Wu Y.-H."/>
            <person name="Cheng H."/>
            <person name="Wu X.-W."/>
        </authorList>
    </citation>
    <scope>NUCLEOTIDE SEQUENCE [LARGE SCALE GENOMIC DNA]</scope>
    <source>
        <strain evidence="24">26DY36</strain>
    </source>
</reference>